<dbReference type="GO" id="GO:0061709">
    <property type="term" value="P:reticulophagy"/>
    <property type="evidence" value="ECO:0007669"/>
    <property type="project" value="TreeGrafter"/>
</dbReference>
<dbReference type="GO" id="GO:0034727">
    <property type="term" value="P:piecemeal microautophagy of the nucleus"/>
    <property type="evidence" value="ECO:0007669"/>
    <property type="project" value="TreeGrafter"/>
</dbReference>
<evidence type="ECO:0000256" key="10">
    <source>
        <dbReference type="RuleBase" id="RU364027"/>
    </source>
</evidence>
<evidence type="ECO:0000313" key="13">
    <source>
        <dbReference type="Proteomes" id="UP001210211"/>
    </source>
</evidence>
<comment type="function">
    <text evidence="10">Phospholipid scramblase involved in autophagy. Cycles between the preautophagosomal structure/phagophore assembly site (PAS) and the cytoplasmic vesicle pool and supplies membrane for the growing autophagosome. Lipid scramblase activity plays a key role in preautophagosomal structure/phagophore assembly by distributing the phospholipids that arrive through ATG2 from the cytoplasmic to the luminal leaflet of the bilayer, thereby driving autophagosomal membrane expansion.</text>
</comment>
<feature type="compositionally biased region" description="Low complexity" evidence="11">
    <location>
        <begin position="50"/>
        <end position="70"/>
    </location>
</feature>
<dbReference type="GO" id="GO:0000422">
    <property type="term" value="P:autophagy of mitochondrion"/>
    <property type="evidence" value="ECO:0007669"/>
    <property type="project" value="TreeGrafter"/>
</dbReference>
<keyword evidence="6 10" id="KW-1133">Transmembrane helix</keyword>
<keyword evidence="13" id="KW-1185">Reference proteome</keyword>
<dbReference type="EMBL" id="JAMRDG010000002">
    <property type="protein sequence ID" value="KAJ3687440.1"/>
    <property type="molecule type" value="Genomic_DNA"/>
</dbReference>
<evidence type="ECO:0000256" key="5">
    <source>
        <dbReference type="ARBA" id="ARBA00022692"/>
    </source>
</evidence>
<name>A0AAD5Z5V4_9POAL</name>
<organism evidence="12 13">
    <name type="scientific">Rhynchospora tenuis</name>
    <dbReference type="NCBI Taxonomy" id="198213"/>
    <lineage>
        <taxon>Eukaryota</taxon>
        <taxon>Viridiplantae</taxon>
        <taxon>Streptophyta</taxon>
        <taxon>Embryophyta</taxon>
        <taxon>Tracheophyta</taxon>
        <taxon>Spermatophyta</taxon>
        <taxon>Magnoliopsida</taxon>
        <taxon>Liliopsida</taxon>
        <taxon>Poales</taxon>
        <taxon>Cyperaceae</taxon>
        <taxon>Cyperoideae</taxon>
        <taxon>Rhynchosporeae</taxon>
        <taxon>Rhynchospora</taxon>
    </lineage>
</organism>
<evidence type="ECO:0000256" key="2">
    <source>
        <dbReference type="ARBA" id="ARBA00006185"/>
    </source>
</evidence>
<dbReference type="GO" id="GO:0005776">
    <property type="term" value="C:autophagosome"/>
    <property type="evidence" value="ECO:0007669"/>
    <property type="project" value="TreeGrafter"/>
</dbReference>
<feature type="transmembrane region" description="Helical" evidence="10">
    <location>
        <begin position="450"/>
        <end position="468"/>
    </location>
</feature>
<evidence type="ECO:0000256" key="6">
    <source>
        <dbReference type="ARBA" id="ARBA00022989"/>
    </source>
</evidence>
<feature type="transmembrane region" description="Helical" evidence="10">
    <location>
        <begin position="166"/>
        <end position="188"/>
    </location>
</feature>
<protein>
    <recommendedName>
        <fullName evidence="3 10">Autophagy-related protein 9</fullName>
    </recommendedName>
</protein>
<feature type="region of interest" description="Disordered" evidence="11">
    <location>
        <begin position="786"/>
        <end position="817"/>
    </location>
</feature>
<evidence type="ECO:0000256" key="1">
    <source>
        <dbReference type="ARBA" id="ARBA00004511"/>
    </source>
</evidence>
<feature type="transmembrane region" description="Helical" evidence="10">
    <location>
        <begin position="329"/>
        <end position="353"/>
    </location>
</feature>
<dbReference type="PANTHER" id="PTHR13038">
    <property type="entry name" value="APG9 AUTOPHAGY 9"/>
    <property type="match status" value="1"/>
</dbReference>
<evidence type="ECO:0000256" key="11">
    <source>
        <dbReference type="SAM" id="MobiDB-lite"/>
    </source>
</evidence>
<feature type="region of interest" description="Disordered" evidence="11">
    <location>
        <begin position="13"/>
        <end position="32"/>
    </location>
</feature>
<evidence type="ECO:0000256" key="9">
    <source>
        <dbReference type="ARBA" id="ARBA00023136"/>
    </source>
</evidence>
<proteinExistence type="inferred from homology"/>
<gene>
    <name evidence="12" type="ORF">LUZ61_016604</name>
</gene>
<accession>A0AAD5Z5V4</accession>
<dbReference type="PANTHER" id="PTHR13038:SF10">
    <property type="entry name" value="AUTOPHAGY-RELATED PROTEIN 9"/>
    <property type="match status" value="1"/>
</dbReference>
<feature type="compositionally biased region" description="Polar residues" evidence="11">
    <location>
        <begin position="16"/>
        <end position="25"/>
    </location>
</feature>
<dbReference type="AlphaFoldDB" id="A0AAD5Z5V4"/>
<reference evidence="12 13" key="1">
    <citation type="journal article" date="2022" name="Cell">
        <title>Repeat-based holocentromeres influence genome architecture and karyotype evolution.</title>
        <authorList>
            <person name="Hofstatter P.G."/>
            <person name="Thangavel G."/>
            <person name="Lux T."/>
            <person name="Neumann P."/>
            <person name="Vondrak T."/>
            <person name="Novak P."/>
            <person name="Zhang M."/>
            <person name="Costa L."/>
            <person name="Castellani M."/>
            <person name="Scott A."/>
            <person name="Toegelov H."/>
            <person name="Fuchs J."/>
            <person name="Mata-Sucre Y."/>
            <person name="Dias Y."/>
            <person name="Vanzela A.L.L."/>
            <person name="Huettel B."/>
            <person name="Almeida C.C.S."/>
            <person name="Simkova H."/>
            <person name="Souza G."/>
            <person name="Pedrosa-Harand A."/>
            <person name="Macas J."/>
            <person name="Mayer K.F.X."/>
            <person name="Houben A."/>
            <person name="Marques A."/>
        </authorList>
    </citation>
    <scope>NUCLEOTIDE SEQUENCE [LARGE SCALE GENOMIC DNA]</scope>
    <source>
        <strain evidence="12">RhyTen1mFocal</strain>
    </source>
</reference>
<feature type="compositionally biased region" description="Basic and acidic residues" evidence="11">
    <location>
        <begin position="800"/>
        <end position="817"/>
    </location>
</feature>
<sequence length="892" mass="101703">MSTSFFQWPSFFKSKPNPTLTTHLLNQGPPPAPDIQIELSSYNNYHPLPDSASNSDPDPDSPSHLLSLPQPLQPDPIPDLDIFFGRLYNYYCEKGLSCILTKWILEILNVIFIVCFIAFFLLFVDWNALTTIKCGVEAVESGEKPCDLWEEVIKKHPMAPFTTWKMVVLGSMFLLGLYGFFNFLKFFVQFKDTLTVRRFYHNSLHVTDQEIQTTPWPRILEKVVRLQKTQRLCVVKDLTEHEILMRIMRKENFLIGMLNKGVLGFPIPWWVPGRGPGVNSRSSGRKNYLILPKTLEWTLDWCIFESMFDSKFRVQRDFTTNPLILRRRLIVVGIGMLLLSPCLVIFMLVYLFLKHAEQFYHQPSTASSRRWSNLSKWILREFNEVEHLFKHRMSNSAVHASNYLKQFPSPLISIIAKFISFVSGGFAAILIIIAFLDESLLEGQVFGRNLFWYAAVFGTVTAISRAMIAEELQVLDAEGAMTLVVRETHYMPKRWRGKENTEPVRKEFESLFLYTGMMLLEEMASILITPYLLIFVIPQRVDDILRFVSDFTVYVEGVGDVCSLSLFDFEKHGNKHYGSPCDAIKDMRSSQGKMEKSFLSFQSTYQSWEPGLHGQKFLSNLRKFKEHHANQGGSQRDNFNSLPYRRRIEDIFSRTTGTVSSPVGYNLGSLWLPDADQKSHPYLLDLYYTSKWDPPPDEPVHHTTPNRHTHTIINEPLYEIVEEITRQPTWDPSANLDASTSSAFLKDSILSNQDALDNRHVANQWWARTNVSAVATQPATVPYESFLEPPGFEKNPNFHPYDDSQHSGEDESDGKEIDSGLGVGIGLGLGLRGVMAKTTYIVPEEDEGLALAFTDDDTRKGDGSSHISVGDISGGQQVSLPVRIIPRSNDPV</sequence>
<evidence type="ECO:0000313" key="12">
    <source>
        <dbReference type="EMBL" id="KAJ3687440.1"/>
    </source>
</evidence>
<dbReference type="Proteomes" id="UP001210211">
    <property type="component" value="Unassembled WGS sequence"/>
</dbReference>
<comment type="similarity">
    <text evidence="2 10">Belongs to the ATG9 family.</text>
</comment>
<feature type="region of interest" description="Disordered" evidence="11">
    <location>
        <begin position="50"/>
        <end position="72"/>
    </location>
</feature>
<keyword evidence="8 10" id="KW-0445">Lipid transport</keyword>
<comment type="subcellular location">
    <subcellularLocation>
        <location evidence="1 10">Preautophagosomal structure membrane</location>
        <topology evidence="1 10">Multi-pass membrane protein</topology>
    </subcellularLocation>
</comment>
<dbReference type="Pfam" id="PF04109">
    <property type="entry name" value="ATG9"/>
    <property type="match status" value="1"/>
</dbReference>
<feature type="transmembrane region" description="Helical" evidence="10">
    <location>
        <begin position="414"/>
        <end position="435"/>
    </location>
</feature>
<keyword evidence="5 10" id="KW-0812">Transmembrane</keyword>
<evidence type="ECO:0000256" key="4">
    <source>
        <dbReference type="ARBA" id="ARBA00022448"/>
    </source>
</evidence>
<dbReference type="InterPro" id="IPR007241">
    <property type="entry name" value="Autophagy-rel_prot_9"/>
</dbReference>
<feature type="transmembrane region" description="Helical" evidence="10">
    <location>
        <begin position="103"/>
        <end position="123"/>
    </location>
</feature>
<dbReference type="GO" id="GO:0034045">
    <property type="term" value="C:phagophore assembly site membrane"/>
    <property type="evidence" value="ECO:0007669"/>
    <property type="project" value="UniProtKB-SubCell"/>
</dbReference>
<evidence type="ECO:0000256" key="3">
    <source>
        <dbReference type="ARBA" id="ARBA00018074"/>
    </source>
</evidence>
<keyword evidence="9 10" id="KW-0472">Membrane</keyword>
<comment type="caution">
    <text evidence="12">The sequence shown here is derived from an EMBL/GenBank/DDBJ whole genome shotgun (WGS) entry which is preliminary data.</text>
</comment>
<evidence type="ECO:0000256" key="7">
    <source>
        <dbReference type="ARBA" id="ARBA00023006"/>
    </source>
</evidence>
<keyword evidence="7 10" id="KW-0072">Autophagy</keyword>
<evidence type="ECO:0000256" key="8">
    <source>
        <dbReference type="ARBA" id="ARBA00023055"/>
    </source>
</evidence>
<dbReference type="GO" id="GO:0034497">
    <property type="term" value="P:protein localization to phagophore assembly site"/>
    <property type="evidence" value="ECO:0007669"/>
    <property type="project" value="TreeGrafter"/>
</dbReference>
<keyword evidence="4 10" id="KW-0813">Transport</keyword>
<dbReference type="GO" id="GO:0006869">
    <property type="term" value="P:lipid transport"/>
    <property type="evidence" value="ECO:0007669"/>
    <property type="project" value="UniProtKB-KW"/>
</dbReference>